<evidence type="ECO:0000313" key="6">
    <source>
        <dbReference type="Proteomes" id="UP000006786"/>
    </source>
</evidence>
<dbReference type="OrthoDB" id="9778118at2"/>
<name>K2MEW9_9HYPH</name>
<protein>
    <submittedName>
        <fullName evidence="5">Pyridoxal-5'-phosphate-dependent protein subunit beta</fullName>
    </submittedName>
</protein>
<comment type="cofactor">
    <cofactor evidence="1">
        <name>pyridoxal 5'-phosphate</name>
        <dbReference type="ChEBI" id="CHEBI:597326"/>
    </cofactor>
</comment>
<dbReference type="InterPro" id="IPR000634">
    <property type="entry name" value="Ser/Thr_deHydtase_PyrdxlP-BS"/>
</dbReference>
<dbReference type="GO" id="GO:0004794">
    <property type="term" value="F:threonine deaminase activity"/>
    <property type="evidence" value="ECO:0007669"/>
    <property type="project" value="TreeGrafter"/>
</dbReference>
<keyword evidence="2" id="KW-0663">Pyridoxal phosphate</keyword>
<feature type="domain" description="Tryptophan synthase beta chain-like PALP" evidence="4">
    <location>
        <begin position="71"/>
        <end position="367"/>
    </location>
</feature>
<sequence length="381" mass="40595">MKTVPHAQPPAFIDPRTGKLFGIDTLAWRSPDGNPFMVTDLGGISRTDIRTELRSIWRYAAALPVKIAAPVSLGEGMTPLVTADIDGFTCRLKLEWFAPTGSFKDRGASVLISHLRSLGITSVVEDSSGNGGAAIAAYGAAAGMAVGIFVPDYTQPAKIAQLRAYGARVTLVPGTRQDTEAAAILEAEHSYYASHNWHPMFLQGTKTLGYEIWEDLGFRAPDNIVIPAAAGSNVLGCHIAFSELLAAGEIARMPRIFVTQPENCSPVHHALYPDLLGGRAPEYSATVAEGTAIRNPIRIDEMIAAIRGTGGDSAVVAEADIISTAKRLAAKGFYTEPTSAHSIAGLRQLVEMSRIGRDEETVVILTGSGLKATQFYAEQFG</sequence>
<gene>
    <name evidence="5" type="ORF">NA2_02589</name>
</gene>
<dbReference type="STRING" id="391937.NA2_02589"/>
<evidence type="ECO:0000256" key="1">
    <source>
        <dbReference type="ARBA" id="ARBA00001933"/>
    </source>
</evidence>
<dbReference type="GO" id="GO:0003941">
    <property type="term" value="F:L-serine ammonia-lyase activity"/>
    <property type="evidence" value="ECO:0007669"/>
    <property type="project" value="TreeGrafter"/>
</dbReference>
<accession>K2MEW9</accession>
<evidence type="ECO:0000313" key="5">
    <source>
        <dbReference type="EMBL" id="EKF20636.1"/>
    </source>
</evidence>
<comment type="caution">
    <text evidence="5">The sequence shown here is derived from an EMBL/GenBank/DDBJ whole genome shotgun (WGS) entry which is preliminary data.</text>
</comment>
<dbReference type="PANTHER" id="PTHR48078:SF6">
    <property type="entry name" value="L-THREONINE DEHYDRATASE CATABOLIC TDCB"/>
    <property type="match status" value="1"/>
</dbReference>
<keyword evidence="6" id="KW-1185">Reference proteome</keyword>
<dbReference type="RefSeq" id="WP_008593854.1">
    <property type="nucleotide sequence ID" value="NZ_AMRM01000002.1"/>
</dbReference>
<dbReference type="eggNOG" id="COG0498">
    <property type="taxonomic scope" value="Bacteria"/>
</dbReference>
<dbReference type="PROSITE" id="PS00165">
    <property type="entry name" value="DEHYDRATASE_SER_THR"/>
    <property type="match status" value="1"/>
</dbReference>
<proteinExistence type="predicted"/>
<reference evidence="5 6" key="1">
    <citation type="journal article" date="2012" name="J. Bacteriol.">
        <title>Genome Sequence of Nitratireductor pacificus Type Strain pht-3B.</title>
        <authorList>
            <person name="Lai Q."/>
            <person name="Li G."/>
            <person name="Shao Z."/>
        </authorList>
    </citation>
    <scope>NUCLEOTIDE SEQUENCE [LARGE SCALE GENOMIC DNA]</scope>
    <source>
        <strain evidence="6">pht-3B</strain>
    </source>
</reference>
<dbReference type="InterPro" id="IPR001926">
    <property type="entry name" value="TrpB-like_PALP"/>
</dbReference>
<dbReference type="GO" id="GO:0009097">
    <property type="term" value="P:isoleucine biosynthetic process"/>
    <property type="evidence" value="ECO:0007669"/>
    <property type="project" value="TreeGrafter"/>
</dbReference>
<dbReference type="GO" id="GO:0030170">
    <property type="term" value="F:pyridoxal phosphate binding"/>
    <property type="evidence" value="ECO:0007669"/>
    <property type="project" value="InterPro"/>
</dbReference>
<dbReference type="InterPro" id="IPR050147">
    <property type="entry name" value="Ser/Thr_Dehydratase"/>
</dbReference>
<dbReference type="Gene3D" id="3.40.50.1100">
    <property type="match status" value="2"/>
</dbReference>
<evidence type="ECO:0000259" key="4">
    <source>
        <dbReference type="Pfam" id="PF00291"/>
    </source>
</evidence>
<evidence type="ECO:0000256" key="2">
    <source>
        <dbReference type="ARBA" id="ARBA00022898"/>
    </source>
</evidence>
<dbReference type="InterPro" id="IPR036052">
    <property type="entry name" value="TrpB-like_PALP_sf"/>
</dbReference>
<organism evidence="5 6">
    <name type="scientific">Nitratireductor pacificus pht-3B</name>
    <dbReference type="NCBI Taxonomy" id="391937"/>
    <lineage>
        <taxon>Bacteria</taxon>
        <taxon>Pseudomonadati</taxon>
        <taxon>Pseudomonadota</taxon>
        <taxon>Alphaproteobacteria</taxon>
        <taxon>Hyphomicrobiales</taxon>
        <taxon>Phyllobacteriaceae</taxon>
        <taxon>Nitratireductor</taxon>
    </lineage>
</organism>
<dbReference type="Proteomes" id="UP000006786">
    <property type="component" value="Unassembled WGS sequence"/>
</dbReference>
<dbReference type="EMBL" id="AMRM01000002">
    <property type="protein sequence ID" value="EKF20636.1"/>
    <property type="molecule type" value="Genomic_DNA"/>
</dbReference>
<dbReference type="PANTHER" id="PTHR48078">
    <property type="entry name" value="THREONINE DEHYDRATASE, MITOCHONDRIAL-RELATED"/>
    <property type="match status" value="1"/>
</dbReference>
<keyword evidence="3" id="KW-0456">Lyase</keyword>
<evidence type="ECO:0000256" key="3">
    <source>
        <dbReference type="ARBA" id="ARBA00023239"/>
    </source>
</evidence>
<dbReference type="Pfam" id="PF00291">
    <property type="entry name" value="PALP"/>
    <property type="match status" value="1"/>
</dbReference>
<dbReference type="AlphaFoldDB" id="K2MEW9"/>
<dbReference type="SUPFAM" id="SSF53686">
    <property type="entry name" value="Tryptophan synthase beta subunit-like PLP-dependent enzymes"/>
    <property type="match status" value="1"/>
</dbReference>
<dbReference type="GO" id="GO:0006565">
    <property type="term" value="P:L-serine catabolic process"/>
    <property type="evidence" value="ECO:0007669"/>
    <property type="project" value="TreeGrafter"/>
</dbReference>
<dbReference type="PATRIC" id="fig|391937.3.peg.537"/>
<dbReference type="GO" id="GO:0006567">
    <property type="term" value="P:L-threonine catabolic process"/>
    <property type="evidence" value="ECO:0007669"/>
    <property type="project" value="TreeGrafter"/>
</dbReference>